<comment type="caution">
    <text evidence="2">The sequence shown here is derived from an EMBL/GenBank/DDBJ whole genome shotgun (WGS) entry which is preliminary data.</text>
</comment>
<dbReference type="InterPro" id="IPR029000">
    <property type="entry name" value="Cyclophilin-like_dom_sf"/>
</dbReference>
<dbReference type="Proteomes" id="UP000681720">
    <property type="component" value="Unassembled WGS sequence"/>
</dbReference>
<feature type="domain" description="PPIase cyclophilin-type" evidence="1">
    <location>
        <begin position="147"/>
        <end position="322"/>
    </location>
</feature>
<evidence type="ECO:0000259" key="1">
    <source>
        <dbReference type="PROSITE" id="PS50072"/>
    </source>
</evidence>
<dbReference type="PRINTS" id="PR00153">
    <property type="entry name" value="CSAPPISMRASE"/>
</dbReference>
<dbReference type="GO" id="GO:0003755">
    <property type="term" value="F:peptidyl-prolyl cis-trans isomerase activity"/>
    <property type="evidence" value="ECO:0007669"/>
    <property type="project" value="InterPro"/>
</dbReference>
<accession>A0A8S2R400</accession>
<dbReference type="Gene3D" id="2.40.100.10">
    <property type="entry name" value="Cyclophilin-like"/>
    <property type="match status" value="2"/>
</dbReference>
<gene>
    <name evidence="2" type="ORF">GIL414_LOCUS18959</name>
</gene>
<dbReference type="SUPFAM" id="SSF50891">
    <property type="entry name" value="Cyclophilin-like"/>
    <property type="match status" value="1"/>
</dbReference>
<dbReference type="PANTHER" id="PTHR11071:SF561">
    <property type="entry name" value="PEPTIDYL-PROLYL CIS-TRANS ISOMERASE D-RELATED"/>
    <property type="match status" value="1"/>
</dbReference>
<evidence type="ECO:0000313" key="2">
    <source>
        <dbReference type="EMBL" id="CAF4139928.1"/>
    </source>
</evidence>
<name>A0A8S2R400_9BILA</name>
<organism evidence="2 3">
    <name type="scientific">Rotaria magnacalcarata</name>
    <dbReference type="NCBI Taxonomy" id="392030"/>
    <lineage>
        <taxon>Eukaryota</taxon>
        <taxon>Metazoa</taxon>
        <taxon>Spiralia</taxon>
        <taxon>Gnathifera</taxon>
        <taxon>Rotifera</taxon>
        <taxon>Eurotatoria</taxon>
        <taxon>Bdelloidea</taxon>
        <taxon>Philodinida</taxon>
        <taxon>Philodinidae</taxon>
        <taxon>Rotaria</taxon>
    </lineage>
</organism>
<reference evidence="2" key="1">
    <citation type="submission" date="2021-02" db="EMBL/GenBank/DDBJ databases">
        <authorList>
            <person name="Nowell W R."/>
        </authorList>
    </citation>
    <scope>NUCLEOTIDE SEQUENCE</scope>
</reference>
<dbReference type="InterPro" id="IPR002130">
    <property type="entry name" value="Cyclophilin-type_PPIase_dom"/>
</dbReference>
<dbReference type="GO" id="GO:0005737">
    <property type="term" value="C:cytoplasm"/>
    <property type="evidence" value="ECO:0007669"/>
    <property type="project" value="TreeGrafter"/>
</dbReference>
<dbReference type="GO" id="GO:0016018">
    <property type="term" value="F:cyclosporin A binding"/>
    <property type="evidence" value="ECO:0007669"/>
    <property type="project" value="TreeGrafter"/>
</dbReference>
<protein>
    <recommendedName>
        <fullName evidence="1">PPIase cyclophilin-type domain-containing protein</fullName>
    </recommendedName>
</protein>
<sequence length="326" mass="36871">MNSATDSLNYSIVCLVQYLFMKNDFQWLNEVIDGSGKMDIFYKRNNTEITVSYEFWMDACTICFIISSMEKRFQFLKSTYCNNGQLVDRKTLAGSIGKKINLILPAAFSIDENKFSSVPFPVTQKSLKNALKHVKIPLKRRFNDSHQNFQALCAGEDYLCYVGSKFTHVFPQYIIRGGDITSFDGSNGESIFGKHFPDENFKNKHNKPGILSMVNAGPNTNSSQFFITSVALPYFDDKYPGGSSCRLKGHRKRPETAIKRHKTTLIFTLFRRNPPFTGRFLSPGYVAFGELIRGMDVINIITNYGAVTGKPPVDIMIVKCGLIDEN</sequence>
<dbReference type="AlphaFoldDB" id="A0A8S2R400"/>
<evidence type="ECO:0000313" key="3">
    <source>
        <dbReference type="Proteomes" id="UP000681720"/>
    </source>
</evidence>
<dbReference type="PROSITE" id="PS50072">
    <property type="entry name" value="CSA_PPIASE_2"/>
    <property type="match status" value="1"/>
</dbReference>
<dbReference type="PANTHER" id="PTHR11071">
    <property type="entry name" value="PEPTIDYL-PROLYL CIS-TRANS ISOMERASE"/>
    <property type="match status" value="1"/>
</dbReference>
<dbReference type="EMBL" id="CAJOBJ010009505">
    <property type="protein sequence ID" value="CAF4139928.1"/>
    <property type="molecule type" value="Genomic_DNA"/>
</dbReference>
<dbReference type="GO" id="GO:0006457">
    <property type="term" value="P:protein folding"/>
    <property type="evidence" value="ECO:0007669"/>
    <property type="project" value="TreeGrafter"/>
</dbReference>
<proteinExistence type="predicted"/>
<dbReference type="Pfam" id="PF00160">
    <property type="entry name" value="Pro_isomerase"/>
    <property type="match status" value="1"/>
</dbReference>